<feature type="compositionally biased region" description="Pro residues" evidence="1">
    <location>
        <begin position="1"/>
        <end position="24"/>
    </location>
</feature>
<dbReference type="InterPro" id="IPR037470">
    <property type="entry name" value="IVY1"/>
</dbReference>
<reference evidence="2" key="1">
    <citation type="journal article" date="2023" name="Mol. Plant Microbe Interact.">
        <title>Elucidating the Obligate Nature and Biological Capacity of an Invasive Fungal Corn Pathogen.</title>
        <authorList>
            <person name="MacCready J.S."/>
            <person name="Roggenkamp E.M."/>
            <person name="Gdanetz K."/>
            <person name="Chilvers M.I."/>
        </authorList>
    </citation>
    <scope>NUCLEOTIDE SEQUENCE</scope>
    <source>
        <strain evidence="2">PM02</strain>
    </source>
</reference>
<dbReference type="EMBL" id="JAQQPM010000009">
    <property type="protein sequence ID" value="KAK2075176.1"/>
    <property type="molecule type" value="Genomic_DNA"/>
</dbReference>
<evidence type="ECO:0000313" key="2">
    <source>
        <dbReference type="EMBL" id="KAK2075176.1"/>
    </source>
</evidence>
<dbReference type="Proteomes" id="UP001217918">
    <property type="component" value="Unassembled WGS sequence"/>
</dbReference>
<evidence type="ECO:0000256" key="1">
    <source>
        <dbReference type="SAM" id="MobiDB-lite"/>
    </source>
</evidence>
<sequence length="360" mass="37799">MAANSPPPPSPSPSSQPPRRPVPASPTCSYASTANPLSRLSQFTFPAAPRPAHAVLTKADLQSSQAAYADLLGSAKALRVALSGLGLSAAAFGSALEACARLKEARADALLGPSADGASLANSFHAAGVSTADNLLTVAGLQHLLANHGQILAEMVYTAFELPLLHELDRWRTVVEDEQAAYKRAVGTQSREIQKLEEDGLRMYRQQRRRDVAQYRSHLVAMTQNLDGLTATHAEHARTLLRESQDTSATILDASCSLARAEVDIFESLARKGWTGGGLEEVLEKGRDLFASEDATGVGRGGGTAGAASAHGGSVAGGSGDGSRAMVGRTAFWWMQTGTRAWLDKSTTHSISIATTSVQA</sequence>
<dbReference type="GO" id="GO:0000329">
    <property type="term" value="C:fungal-type vacuole membrane"/>
    <property type="evidence" value="ECO:0007669"/>
    <property type="project" value="InterPro"/>
</dbReference>
<feature type="region of interest" description="Disordered" evidence="1">
    <location>
        <begin position="1"/>
        <end position="29"/>
    </location>
</feature>
<accession>A0AAD9ICX5</accession>
<feature type="region of interest" description="Disordered" evidence="1">
    <location>
        <begin position="298"/>
        <end position="321"/>
    </location>
</feature>
<dbReference type="InterPro" id="IPR027267">
    <property type="entry name" value="AH/BAR_dom_sf"/>
</dbReference>
<organism evidence="2 3">
    <name type="scientific">Phyllachora maydis</name>
    <dbReference type="NCBI Taxonomy" id="1825666"/>
    <lineage>
        <taxon>Eukaryota</taxon>
        <taxon>Fungi</taxon>
        <taxon>Dikarya</taxon>
        <taxon>Ascomycota</taxon>
        <taxon>Pezizomycotina</taxon>
        <taxon>Sordariomycetes</taxon>
        <taxon>Sordariomycetidae</taxon>
        <taxon>Phyllachorales</taxon>
        <taxon>Phyllachoraceae</taxon>
        <taxon>Phyllachora</taxon>
    </lineage>
</organism>
<dbReference type="Gene3D" id="1.20.1270.60">
    <property type="entry name" value="Arfaptin homology (AH) domain/BAR domain"/>
    <property type="match status" value="1"/>
</dbReference>
<keyword evidence="3" id="KW-1185">Reference proteome</keyword>
<evidence type="ECO:0000313" key="3">
    <source>
        <dbReference type="Proteomes" id="UP001217918"/>
    </source>
</evidence>
<dbReference type="PANTHER" id="PTHR38407">
    <property type="entry name" value="PROTEIN IVY1"/>
    <property type="match status" value="1"/>
</dbReference>
<name>A0AAD9ICX5_9PEZI</name>
<comment type="caution">
    <text evidence="2">The sequence shown here is derived from an EMBL/GenBank/DDBJ whole genome shotgun (WGS) entry which is preliminary data.</text>
</comment>
<dbReference type="GO" id="GO:0042144">
    <property type="term" value="P:vacuole fusion, non-autophagic"/>
    <property type="evidence" value="ECO:0007669"/>
    <property type="project" value="InterPro"/>
</dbReference>
<dbReference type="GO" id="GO:0005543">
    <property type="term" value="F:phospholipid binding"/>
    <property type="evidence" value="ECO:0007669"/>
    <property type="project" value="InterPro"/>
</dbReference>
<gene>
    <name evidence="2" type="ORF">P8C59_009323</name>
</gene>
<proteinExistence type="predicted"/>
<dbReference type="PANTHER" id="PTHR38407:SF1">
    <property type="entry name" value="PROTEIN IVY1"/>
    <property type="match status" value="1"/>
</dbReference>
<protein>
    <submittedName>
        <fullName evidence="2">Uncharacterized protein</fullName>
    </submittedName>
</protein>
<dbReference type="AlphaFoldDB" id="A0AAD9ICX5"/>